<gene>
    <name evidence="1" type="ORF">SAMN05216574_11278</name>
</gene>
<name>A0A1I2I2W3_9ACTN</name>
<proteinExistence type="predicted"/>
<reference evidence="2" key="1">
    <citation type="submission" date="2016-10" db="EMBL/GenBank/DDBJ databases">
        <authorList>
            <person name="Varghese N."/>
            <person name="Submissions S."/>
        </authorList>
    </citation>
    <scope>NUCLEOTIDE SEQUENCE [LARGE SCALE GENOMIC DNA]</scope>
    <source>
        <strain evidence="2">DSM 46838</strain>
    </source>
</reference>
<keyword evidence="2" id="KW-1185">Reference proteome</keyword>
<evidence type="ECO:0000313" key="2">
    <source>
        <dbReference type="Proteomes" id="UP000198589"/>
    </source>
</evidence>
<evidence type="ECO:0000313" key="1">
    <source>
        <dbReference type="EMBL" id="SFF36705.1"/>
    </source>
</evidence>
<dbReference type="AlphaFoldDB" id="A0A1I2I2W3"/>
<dbReference type="EMBL" id="FOND01000012">
    <property type="protein sequence ID" value="SFF36705.1"/>
    <property type="molecule type" value="Genomic_DNA"/>
</dbReference>
<protein>
    <submittedName>
        <fullName evidence="1">Uncharacterized protein</fullName>
    </submittedName>
</protein>
<organism evidence="1 2">
    <name type="scientific">Blastococcus tunisiensis</name>
    <dbReference type="NCBI Taxonomy" id="1798228"/>
    <lineage>
        <taxon>Bacteria</taxon>
        <taxon>Bacillati</taxon>
        <taxon>Actinomycetota</taxon>
        <taxon>Actinomycetes</taxon>
        <taxon>Geodermatophilales</taxon>
        <taxon>Geodermatophilaceae</taxon>
        <taxon>Blastococcus</taxon>
    </lineage>
</organism>
<accession>A0A1I2I2W3</accession>
<dbReference type="Proteomes" id="UP000198589">
    <property type="component" value="Unassembled WGS sequence"/>
</dbReference>
<dbReference type="STRING" id="1798228.SAMN05216574_11278"/>
<sequence length="97" mass="9685">MLPPTIEIITGICTAVAAAKADLTGTLAELVDAAESCGLARDVRRQSPLHPVGLPGQLPCEDAEATVAAVAGAVEGHLAGARHEADDLAVLVLAVPA</sequence>